<name>A0A0G0UHS9_9BACT</name>
<organism evidence="2 3">
    <name type="scientific">Candidatus Curtissbacteria bacterium GW2011_GWA1_40_16</name>
    <dbReference type="NCBI Taxonomy" id="1618405"/>
    <lineage>
        <taxon>Bacteria</taxon>
        <taxon>Candidatus Curtissiibacteriota</taxon>
    </lineage>
</organism>
<protein>
    <submittedName>
        <fullName evidence="2">Uncharacterized protein</fullName>
    </submittedName>
</protein>
<evidence type="ECO:0000256" key="1">
    <source>
        <dbReference type="SAM" id="Phobius"/>
    </source>
</evidence>
<dbReference type="Proteomes" id="UP000034531">
    <property type="component" value="Unassembled WGS sequence"/>
</dbReference>
<keyword evidence="1" id="KW-1133">Transmembrane helix</keyword>
<keyword evidence="1" id="KW-0812">Transmembrane</keyword>
<sequence>MNLTELRKKSPFLIAVVAFVVIILLVVIIYAFFNRPQKIPQPSPSPQTSSKENVAPNIIIPPKIGPEQLSPETKETREKVIASQIADNHGDILLRKTDSFIIEYIPSPDLFIVTIKKDPADEAKKQAQEWFLNFGLKQQDLCNLPVSFILWTFDLRRTNPDFTSLPDGCTGTPTQIPQK</sequence>
<dbReference type="EMBL" id="LBYI01000021">
    <property type="protein sequence ID" value="KKR49697.1"/>
    <property type="molecule type" value="Genomic_DNA"/>
</dbReference>
<dbReference type="AlphaFoldDB" id="A0A0G0UHS9"/>
<gene>
    <name evidence="2" type="ORF">UT84_C0021G0003</name>
</gene>
<reference evidence="2 3" key="1">
    <citation type="journal article" date="2015" name="Nature">
        <title>rRNA introns, odd ribosomes, and small enigmatic genomes across a large radiation of phyla.</title>
        <authorList>
            <person name="Brown C.T."/>
            <person name="Hug L.A."/>
            <person name="Thomas B.C."/>
            <person name="Sharon I."/>
            <person name="Castelle C.J."/>
            <person name="Singh A."/>
            <person name="Wilkins M.J."/>
            <person name="Williams K.H."/>
            <person name="Banfield J.F."/>
        </authorList>
    </citation>
    <scope>NUCLEOTIDE SEQUENCE [LARGE SCALE GENOMIC DNA]</scope>
</reference>
<keyword evidence="1" id="KW-0472">Membrane</keyword>
<accession>A0A0G0UHS9</accession>
<evidence type="ECO:0000313" key="2">
    <source>
        <dbReference type="EMBL" id="KKR49697.1"/>
    </source>
</evidence>
<feature type="transmembrane region" description="Helical" evidence="1">
    <location>
        <begin position="12"/>
        <end position="33"/>
    </location>
</feature>
<evidence type="ECO:0000313" key="3">
    <source>
        <dbReference type="Proteomes" id="UP000034531"/>
    </source>
</evidence>
<comment type="caution">
    <text evidence="2">The sequence shown here is derived from an EMBL/GenBank/DDBJ whole genome shotgun (WGS) entry which is preliminary data.</text>
</comment>
<proteinExistence type="predicted"/>